<gene>
    <name evidence="1" type="ORF">GWK47_016713</name>
</gene>
<comment type="caution">
    <text evidence="1">The sequence shown here is derived from an EMBL/GenBank/DDBJ whole genome shotgun (WGS) entry which is preliminary data.</text>
</comment>
<protein>
    <submittedName>
        <fullName evidence="1">Uncharacterized protein</fullName>
    </submittedName>
</protein>
<accession>A0A8J4XWD1</accession>
<evidence type="ECO:0000313" key="1">
    <source>
        <dbReference type="EMBL" id="KAG0713204.1"/>
    </source>
</evidence>
<proteinExistence type="predicted"/>
<organism evidence="1 2">
    <name type="scientific">Chionoecetes opilio</name>
    <name type="common">Atlantic snow crab</name>
    <name type="synonym">Cancer opilio</name>
    <dbReference type="NCBI Taxonomy" id="41210"/>
    <lineage>
        <taxon>Eukaryota</taxon>
        <taxon>Metazoa</taxon>
        <taxon>Ecdysozoa</taxon>
        <taxon>Arthropoda</taxon>
        <taxon>Crustacea</taxon>
        <taxon>Multicrustacea</taxon>
        <taxon>Malacostraca</taxon>
        <taxon>Eumalacostraca</taxon>
        <taxon>Eucarida</taxon>
        <taxon>Decapoda</taxon>
        <taxon>Pleocyemata</taxon>
        <taxon>Brachyura</taxon>
        <taxon>Eubrachyura</taxon>
        <taxon>Majoidea</taxon>
        <taxon>Majidae</taxon>
        <taxon>Chionoecetes</taxon>
    </lineage>
</organism>
<evidence type="ECO:0000313" key="2">
    <source>
        <dbReference type="Proteomes" id="UP000770661"/>
    </source>
</evidence>
<sequence>MGKHVPLLIEAFGSPSEVQPNTFVFPPFLLDKDVMSLITHKCRSLGITINACMTAIINTSMVEVARDAGLKRNNYVITSVHPVDSRRLIGKSSKPYLGYHGIPMTLTMATPHDVKKHFWEYAKTLDTKFRTKLRNNWICEERVLNEISRPEGYTHEAHYSRPIPVCYDYVFSNLYSPGNYTQGVGRLIQISSIRNKTVFHKASYPSVYGLFGFRGQVRMEAAHSTAAVHKEPSLRCFEKCLTVIHDVSNATD</sequence>
<dbReference type="EMBL" id="JACEEZ010021684">
    <property type="protein sequence ID" value="KAG0713204.1"/>
    <property type="molecule type" value="Genomic_DNA"/>
</dbReference>
<keyword evidence="2" id="KW-1185">Reference proteome</keyword>
<dbReference type="AlphaFoldDB" id="A0A8J4XWD1"/>
<dbReference type="OrthoDB" id="6347961at2759"/>
<name>A0A8J4XWD1_CHIOP</name>
<reference evidence="1" key="1">
    <citation type="submission" date="2020-07" db="EMBL/GenBank/DDBJ databases">
        <title>The High-quality genome of the commercially important snow crab, Chionoecetes opilio.</title>
        <authorList>
            <person name="Jeong J.-H."/>
            <person name="Ryu S."/>
        </authorList>
    </citation>
    <scope>NUCLEOTIDE SEQUENCE</scope>
    <source>
        <strain evidence="1">MADBK_172401_WGS</strain>
        <tissue evidence="1">Digestive gland</tissue>
    </source>
</reference>
<dbReference type="Proteomes" id="UP000770661">
    <property type="component" value="Unassembled WGS sequence"/>
</dbReference>